<evidence type="ECO:0000313" key="3">
    <source>
        <dbReference type="Proteomes" id="UP001458880"/>
    </source>
</evidence>
<proteinExistence type="predicted"/>
<dbReference type="InterPro" id="IPR036770">
    <property type="entry name" value="Ankyrin_rpt-contain_sf"/>
</dbReference>
<dbReference type="Pfam" id="PF12796">
    <property type="entry name" value="Ank_2"/>
    <property type="match status" value="1"/>
</dbReference>
<dbReference type="PANTHER" id="PTHR46427">
    <property type="entry name" value="ANKYRIN REPEAT AND LEM DOMAIN-CONTAINING PROTEIN 1"/>
    <property type="match status" value="1"/>
</dbReference>
<dbReference type="SMART" id="SM00248">
    <property type="entry name" value="ANK"/>
    <property type="match status" value="3"/>
</dbReference>
<evidence type="ECO:0000313" key="2">
    <source>
        <dbReference type="EMBL" id="KAK9712917.1"/>
    </source>
</evidence>
<dbReference type="GO" id="GO:0000712">
    <property type="term" value="P:resolution of meiotic recombination intermediates"/>
    <property type="evidence" value="ECO:0007669"/>
    <property type="project" value="TreeGrafter"/>
</dbReference>
<dbReference type="PROSITE" id="PS50297">
    <property type="entry name" value="ANK_REP_REGION"/>
    <property type="match status" value="1"/>
</dbReference>
<dbReference type="SUPFAM" id="SSF48403">
    <property type="entry name" value="Ankyrin repeat"/>
    <property type="match status" value="1"/>
</dbReference>
<dbReference type="Proteomes" id="UP001458880">
    <property type="component" value="Unassembled WGS sequence"/>
</dbReference>
<reference evidence="2" key="1">
    <citation type="submission" date="2023-05" db="EMBL/GenBank/DDBJ databases">
        <authorList>
            <person name="Nardi F."/>
            <person name="Carapelli A."/>
            <person name="Cucini C."/>
        </authorList>
    </citation>
    <scope>NUCLEOTIDE SEQUENCE</scope>
    <source>
        <strain evidence="2">DMR45628</strain>
        <tissue evidence="2">Testes</tissue>
    </source>
</reference>
<organism evidence="2 3">
    <name type="scientific">Popillia japonica</name>
    <name type="common">Japanese beetle</name>
    <dbReference type="NCBI Taxonomy" id="7064"/>
    <lineage>
        <taxon>Eukaryota</taxon>
        <taxon>Metazoa</taxon>
        <taxon>Ecdysozoa</taxon>
        <taxon>Arthropoda</taxon>
        <taxon>Hexapoda</taxon>
        <taxon>Insecta</taxon>
        <taxon>Pterygota</taxon>
        <taxon>Neoptera</taxon>
        <taxon>Endopterygota</taxon>
        <taxon>Coleoptera</taxon>
        <taxon>Polyphaga</taxon>
        <taxon>Scarabaeiformia</taxon>
        <taxon>Scarabaeidae</taxon>
        <taxon>Rutelinae</taxon>
        <taxon>Popillia</taxon>
    </lineage>
</organism>
<dbReference type="Gene3D" id="1.25.40.20">
    <property type="entry name" value="Ankyrin repeat-containing domain"/>
    <property type="match status" value="1"/>
</dbReference>
<dbReference type="PROSITE" id="PS50088">
    <property type="entry name" value="ANK_REPEAT"/>
    <property type="match status" value="1"/>
</dbReference>
<gene>
    <name evidence="2" type="ORF">QE152_g24629</name>
</gene>
<dbReference type="EMBL" id="JASPKY010000255">
    <property type="protein sequence ID" value="KAK9712917.1"/>
    <property type="molecule type" value="Genomic_DNA"/>
</dbReference>
<keyword evidence="3" id="KW-1185">Reference proteome</keyword>
<dbReference type="GO" id="GO:0005654">
    <property type="term" value="C:nucleoplasm"/>
    <property type="evidence" value="ECO:0007669"/>
    <property type="project" value="TreeGrafter"/>
</dbReference>
<dbReference type="GO" id="GO:0004520">
    <property type="term" value="F:DNA endonuclease activity"/>
    <property type="evidence" value="ECO:0007669"/>
    <property type="project" value="TreeGrafter"/>
</dbReference>
<dbReference type="PANTHER" id="PTHR46427:SF1">
    <property type="entry name" value="ANKYRIN REPEAT AND LEM DOMAIN-CONTAINING PROTEIN 1"/>
    <property type="match status" value="1"/>
</dbReference>
<keyword evidence="1" id="KW-0040">ANK repeat</keyword>
<reference evidence="2 3" key="2">
    <citation type="journal article" date="2024" name="BMC Genomics">
        <title>De novo assembly and annotation of Popillia japonica's genome with initial clues to its potential as an invasive pest.</title>
        <authorList>
            <person name="Cucini C."/>
            <person name="Boschi S."/>
            <person name="Funari R."/>
            <person name="Cardaioli E."/>
            <person name="Iannotti N."/>
            <person name="Marturano G."/>
            <person name="Paoli F."/>
            <person name="Bruttini M."/>
            <person name="Carapelli A."/>
            <person name="Frati F."/>
            <person name="Nardi F."/>
        </authorList>
    </citation>
    <scope>NUCLEOTIDE SEQUENCE [LARGE SCALE GENOMIC DNA]</scope>
    <source>
        <strain evidence="2">DMR45628</strain>
    </source>
</reference>
<protein>
    <submittedName>
        <fullName evidence="2">Ankyrin repeats (3 copies)</fullName>
    </submittedName>
</protein>
<dbReference type="GO" id="GO:0000724">
    <property type="term" value="P:double-strand break repair via homologous recombination"/>
    <property type="evidence" value="ECO:0007669"/>
    <property type="project" value="TreeGrafter"/>
</dbReference>
<dbReference type="InterPro" id="IPR034998">
    <property type="entry name" value="ANKLE1"/>
</dbReference>
<sequence length="166" mass="18430">MNIYRGRTQTEVYLASLLYDAIEDHDISSVRKLLVEKKADPNIILPGKGISCLHLTIGNDSAKFAMEVTTLIIQNGGDPNVLSDEGLTPVHIAAAWGRVEILKLLLHCGGDPQLTDNCYKNALHYALKEDWEEAVILINDFISCQRLSIYDNFSPKEKTCTVTLGK</sequence>
<dbReference type="InterPro" id="IPR002110">
    <property type="entry name" value="Ankyrin_rpt"/>
</dbReference>
<evidence type="ECO:0000256" key="1">
    <source>
        <dbReference type="PROSITE-ProRule" id="PRU00023"/>
    </source>
</evidence>
<dbReference type="EMBL" id="JASPKY010000255">
    <property type="protein sequence ID" value="KAK9712918.1"/>
    <property type="molecule type" value="Genomic_DNA"/>
</dbReference>
<name>A0AAW1K565_POPJA</name>
<dbReference type="GO" id="GO:0005737">
    <property type="term" value="C:cytoplasm"/>
    <property type="evidence" value="ECO:0007669"/>
    <property type="project" value="TreeGrafter"/>
</dbReference>
<feature type="repeat" description="ANK" evidence="1">
    <location>
        <begin position="85"/>
        <end position="117"/>
    </location>
</feature>
<accession>A0AAW1K565</accession>
<comment type="caution">
    <text evidence="2">The sequence shown here is derived from an EMBL/GenBank/DDBJ whole genome shotgun (WGS) entry which is preliminary data.</text>
</comment>
<dbReference type="AlphaFoldDB" id="A0AAW1K565"/>